<dbReference type="PANTHER" id="PTHR22754">
    <property type="entry name" value="DISCO-INTERACTING PROTEIN 2 DIP2 -RELATED"/>
    <property type="match status" value="1"/>
</dbReference>
<reference evidence="4" key="1">
    <citation type="journal article" date="2019" name="Int. J. Syst. Evol. Microbiol.">
        <title>The Global Catalogue of Microorganisms (GCM) 10K type strain sequencing project: providing services to taxonomists for standard genome sequencing and annotation.</title>
        <authorList>
            <consortium name="The Broad Institute Genomics Platform"/>
            <consortium name="The Broad Institute Genome Sequencing Center for Infectious Disease"/>
            <person name="Wu L."/>
            <person name="Ma J."/>
        </authorList>
    </citation>
    <scope>NUCLEOTIDE SEQUENCE [LARGE SCALE GENOMIC DNA]</scope>
    <source>
        <strain evidence="4">CCM 7941</strain>
    </source>
</reference>
<dbReference type="EMBL" id="JBHRUV010000002">
    <property type="protein sequence ID" value="MFC3264813.1"/>
    <property type="molecule type" value="Genomic_DNA"/>
</dbReference>
<protein>
    <submittedName>
        <fullName evidence="3">AMP-binding protein</fullName>
    </submittedName>
</protein>
<dbReference type="Proteomes" id="UP001595536">
    <property type="component" value="Unassembled WGS sequence"/>
</dbReference>
<evidence type="ECO:0000313" key="3">
    <source>
        <dbReference type="EMBL" id="MFC3264813.1"/>
    </source>
</evidence>
<keyword evidence="4" id="KW-1185">Reference proteome</keyword>
<dbReference type="PANTHER" id="PTHR22754:SF32">
    <property type="entry name" value="DISCO-INTERACTING PROTEIN 2"/>
    <property type="match status" value="1"/>
</dbReference>
<dbReference type="InterPro" id="IPR042099">
    <property type="entry name" value="ANL_N_sf"/>
</dbReference>
<dbReference type="RefSeq" id="WP_376868615.1">
    <property type="nucleotide sequence ID" value="NZ_JBHRUV010000002.1"/>
</dbReference>
<dbReference type="Pfam" id="PF00501">
    <property type="entry name" value="AMP-binding"/>
    <property type="match status" value="1"/>
</dbReference>
<evidence type="ECO:0000259" key="2">
    <source>
        <dbReference type="Pfam" id="PF00501"/>
    </source>
</evidence>
<comment type="similarity">
    <text evidence="1">Belongs to the ATP-dependent AMP-binding enzyme family.</text>
</comment>
<feature type="domain" description="AMP-dependent synthetase/ligase" evidence="2">
    <location>
        <begin position="7"/>
        <end position="237"/>
    </location>
</feature>
<evidence type="ECO:0000313" key="4">
    <source>
        <dbReference type="Proteomes" id="UP001595536"/>
    </source>
</evidence>
<dbReference type="Gene3D" id="3.40.50.12780">
    <property type="entry name" value="N-terminal domain of ligase-like"/>
    <property type="match status" value="1"/>
</dbReference>
<comment type="caution">
    <text evidence="3">The sequence shown here is derived from an EMBL/GenBank/DDBJ whole genome shotgun (WGS) entry which is preliminary data.</text>
</comment>
<evidence type="ECO:0000256" key="1">
    <source>
        <dbReference type="ARBA" id="ARBA00006432"/>
    </source>
</evidence>
<name>A0ABV7LBJ7_9HYPH</name>
<organism evidence="3 4">
    <name type="scientific">Camelimonas abortus</name>
    <dbReference type="NCBI Taxonomy" id="1017184"/>
    <lineage>
        <taxon>Bacteria</taxon>
        <taxon>Pseudomonadati</taxon>
        <taxon>Pseudomonadota</taxon>
        <taxon>Alphaproteobacteria</taxon>
        <taxon>Hyphomicrobiales</taxon>
        <taxon>Chelatococcaceae</taxon>
        <taxon>Camelimonas</taxon>
    </lineage>
</organism>
<sequence length="385" mass="39780">MPAAGAPQPAGPDDLAYVQFSSGSTAEPKGVLNLQSAVCANAAAIVRHGLRLQPGDRAFSWLPLYHDMGMVGFSIAPMFAPCSVDCLAPAAFARRPELWPALMGACGSTITYGPPFAWGLAAGRLRDRAGELRLDRLRVAGVGGDMVRIDLLDAFAAALAPAGFRRSAFVPSYGLAESVLAVTFAPLDAGPLTGDGQAVSCGFPLPGHELRVADAAGRPVGAGAEGRILVRGPSVARHVLAGPGQALALQDAEGFLDTGDIGRMDADGLRVTGRAREVIIQRGRNLWPRDIELLAERAAGVRPGDVAAFGAPNGVDDDVVTVIETGVRDPAQRDAIRVAVAAALASALGIAARVALAPPRGLPVTSSGKVARAQARRVWLEGVYE</sequence>
<dbReference type="InterPro" id="IPR000873">
    <property type="entry name" value="AMP-dep_synth/lig_dom"/>
</dbReference>
<dbReference type="Gene3D" id="3.30.300.30">
    <property type="match status" value="1"/>
</dbReference>
<dbReference type="InterPro" id="IPR045851">
    <property type="entry name" value="AMP-bd_C_sf"/>
</dbReference>
<accession>A0ABV7LBJ7</accession>
<dbReference type="SUPFAM" id="SSF56801">
    <property type="entry name" value="Acetyl-CoA synthetase-like"/>
    <property type="match status" value="1"/>
</dbReference>
<gene>
    <name evidence="3" type="ORF">ACFOEX_00370</name>
</gene>
<proteinExistence type="inferred from homology"/>